<feature type="compositionally biased region" description="Basic and acidic residues" evidence="1">
    <location>
        <begin position="73"/>
        <end position="90"/>
    </location>
</feature>
<feature type="compositionally biased region" description="Acidic residues" evidence="1">
    <location>
        <begin position="91"/>
        <end position="121"/>
    </location>
</feature>
<feature type="region of interest" description="Disordered" evidence="1">
    <location>
        <begin position="66"/>
        <end position="140"/>
    </location>
</feature>
<dbReference type="AlphaFoldDB" id="A0A4Y4AVN6"/>
<evidence type="ECO:0000313" key="2">
    <source>
        <dbReference type="EMBL" id="GEC71409.1"/>
    </source>
</evidence>
<feature type="compositionally biased region" description="Basic and acidic residues" evidence="1">
    <location>
        <begin position="131"/>
        <end position="140"/>
    </location>
</feature>
<proteinExistence type="predicted"/>
<organism evidence="2 3">
    <name type="scientific">Flavobacterium flevense</name>
    <dbReference type="NCBI Taxonomy" id="983"/>
    <lineage>
        <taxon>Bacteria</taxon>
        <taxon>Pseudomonadati</taxon>
        <taxon>Bacteroidota</taxon>
        <taxon>Flavobacteriia</taxon>
        <taxon>Flavobacteriales</taxon>
        <taxon>Flavobacteriaceae</taxon>
        <taxon>Flavobacterium</taxon>
    </lineage>
</organism>
<evidence type="ECO:0000256" key="1">
    <source>
        <dbReference type="SAM" id="MobiDB-lite"/>
    </source>
</evidence>
<feature type="compositionally biased region" description="Polar residues" evidence="1">
    <location>
        <begin position="38"/>
        <end position="50"/>
    </location>
</feature>
<accession>A0A4Y4AVN6</accession>
<dbReference type="EMBL" id="BJNP01000007">
    <property type="protein sequence ID" value="GEC71409.1"/>
    <property type="molecule type" value="Genomic_DNA"/>
</dbReference>
<protein>
    <submittedName>
        <fullName evidence="2">Uncharacterized protein</fullName>
    </submittedName>
</protein>
<dbReference type="RefSeq" id="WP_073244487.1">
    <property type="nucleotide sequence ID" value="NZ_BJNP01000007.1"/>
</dbReference>
<sequence length="140" mass="16817">MENDKKRDFEKDERDTPIENDLYFDKEQNKEQFEEFSTDQPQFNTDENQNLNSDLHNIAVENIEFNEKTNTFKPDDSQPDQKKEIKRVDNFEEFGDEKEEDIVDPDFYEEEDNEDEEDDLSDSGYDPELGVQKREDSRLK</sequence>
<dbReference type="STRING" id="983.SAMN05443543_10543"/>
<reference evidence="2 3" key="1">
    <citation type="submission" date="2019-06" db="EMBL/GenBank/DDBJ databases">
        <title>Whole genome shotgun sequence of Flavobacterium flevense NBRC 14960.</title>
        <authorList>
            <person name="Hosoyama A."/>
            <person name="Uohara A."/>
            <person name="Ohji S."/>
            <person name="Ichikawa N."/>
        </authorList>
    </citation>
    <scope>NUCLEOTIDE SEQUENCE [LARGE SCALE GENOMIC DNA]</scope>
    <source>
        <strain evidence="2 3">NBRC 14960</strain>
    </source>
</reference>
<keyword evidence="3" id="KW-1185">Reference proteome</keyword>
<feature type="compositionally biased region" description="Basic and acidic residues" evidence="1">
    <location>
        <begin position="1"/>
        <end position="33"/>
    </location>
</feature>
<dbReference type="Proteomes" id="UP000316775">
    <property type="component" value="Unassembled WGS sequence"/>
</dbReference>
<feature type="region of interest" description="Disordered" evidence="1">
    <location>
        <begin position="1"/>
        <end position="50"/>
    </location>
</feature>
<gene>
    <name evidence="2" type="ORF">FFL01_09480</name>
</gene>
<evidence type="ECO:0000313" key="3">
    <source>
        <dbReference type="Proteomes" id="UP000316775"/>
    </source>
</evidence>
<comment type="caution">
    <text evidence="2">The sequence shown here is derived from an EMBL/GenBank/DDBJ whole genome shotgun (WGS) entry which is preliminary data.</text>
</comment>
<name>A0A4Y4AVN6_9FLAO</name>